<feature type="domain" description="Helicase ATP-binding" evidence="6">
    <location>
        <begin position="510"/>
        <end position="653"/>
    </location>
</feature>
<dbReference type="EMBL" id="CAWUFR010000932">
    <property type="protein sequence ID" value="CAK6981995.1"/>
    <property type="molecule type" value="Genomic_DNA"/>
</dbReference>
<name>A0AAV1QFP9_SCOSC</name>
<dbReference type="Gene3D" id="3.90.1440.10">
    <property type="entry name" value="SecA, preprotein cross-linking domain"/>
    <property type="match status" value="1"/>
</dbReference>
<feature type="coiled-coil region" evidence="4">
    <location>
        <begin position="187"/>
        <end position="214"/>
    </location>
</feature>
<dbReference type="GO" id="GO:0006605">
    <property type="term" value="P:protein targeting"/>
    <property type="evidence" value="ECO:0007669"/>
    <property type="project" value="InterPro"/>
</dbReference>
<dbReference type="InterPro" id="IPR027417">
    <property type="entry name" value="P-loop_NTPase"/>
</dbReference>
<dbReference type="PROSITE" id="PS51194">
    <property type="entry name" value="HELICASE_CTER"/>
    <property type="match status" value="1"/>
</dbReference>
<evidence type="ECO:0000259" key="8">
    <source>
        <dbReference type="PROSITE" id="PS51196"/>
    </source>
</evidence>
<dbReference type="InterPro" id="IPR011115">
    <property type="entry name" value="SecA_DEAD"/>
</dbReference>
<dbReference type="PANTHER" id="PTHR30612">
    <property type="entry name" value="SECA INNER MEMBRANE COMPONENT OF SEC PROTEIN SECRETION SYSTEM"/>
    <property type="match status" value="1"/>
</dbReference>
<dbReference type="GO" id="GO:0016020">
    <property type="term" value="C:membrane"/>
    <property type="evidence" value="ECO:0007669"/>
    <property type="project" value="InterPro"/>
</dbReference>
<reference evidence="9 10" key="1">
    <citation type="submission" date="2024-01" db="EMBL/GenBank/DDBJ databases">
        <authorList>
            <person name="Alioto T."/>
            <person name="Alioto T."/>
            <person name="Gomez Garrido J."/>
        </authorList>
    </citation>
    <scope>NUCLEOTIDE SEQUENCE [LARGE SCALE GENOMIC DNA]</scope>
</reference>
<protein>
    <submittedName>
        <fullName evidence="9">Uncharacterized protein LOC121895074</fullName>
    </submittedName>
</protein>
<comment type="caution">
    <text evidence="9">The sequence shown here is derived from an EMBL/GenBank/DDBJ whole genome shotgun (WGS) entry which is preliminary data.</text>
</comment>
<dbReference type="SMART" id="SM00957">
    <property type="entry name" value="SecA_DEAD"/>
    <property type="match status" value="1"/>
</dbReference>
<evidence type="ECO:0000313" key="9">
    <source>
        <dbReference type="EMBL" id="CAK6981995.1"/>
    </source>
</evidence>
<feature type="domain" description="Helicase C-terminal" evidence="7">
    <location>
        <begin position="1028"/>
        <end position="1191"/>
    </location>
</feature>
<feature type="region of interest" description="Disordered" evidence="5">
    <location>
        <begin position="95"/>
        <end position="132"/>
    </location>
</feature>
<keyword evidence="2" id="KW-0653">Protein transport</keyword>
<evidence type="ECO:0000256" key="4">
    <source>
        <dbReference type="SAM" id="Coils"/>
    </source>
</evidence>
<keyword evidence="3" id="KW-0811">Translocation</keyword>
<dbReference type="PANTHER" id="PTHR30612:SF0">
    <property type="entry name" value="CHLOROPLAST PROTEIN-TRANSPORTING ATPASE"/>
    <property type="match status" value="1"/>
</dbReference>
<evidence type="ECO:0000259" key="6">
    <source>
        <dbReference type="PROSITE" id="PS51192"/>
    </source>
</evidence>
<dbReference type="PROSITE" id="PS51196">
    <property type="entry name" value="SECA_MOTOR_DEAD"/>
    <property type="match status" value="1"/>
</dbReference>
<keyword evidence="4" id="KW-0175">Coiled coil</keyword>
<feature type="compositionally biased region" description="Basic and acidic residues" evidence="5">
    <location>
        <begin position="100"/>
        <end position="132"/>
    </location>
</feature>
<evidence type="ECO:0000259" key="7">
    <source>
        <dbReference type="PROSITE" id="PS51194"/>
    </source>
</evidence>
<dbReference type="InterPro" id="IPR014018">
    <property type="entry name" value="SecA_motor_DEAD"/>
</dbReference>
<organism evidence="9 10">
    <name type="scientific">Scomber scombrus</name>
    <name type="common">Atlantic mackerel</name>
    <name type="synonym">Scomber vernalis</name>
    <dbReference type="NCBI Taxonomy" id="13677"/>
    <lineage>
        <taxon>Eukaryota</taxon>
        <taxon>Metazoa</taxon>
        <taxon>Chordata</taxon>
        <taxon>Craniata</taxon>
        <taxon>Vertebrata</taxon>
        <taxon>Euteleostomi</taxon>
        <taxon>Actinopterygii</taxon>
        <taxon>Neopterygii</taxon>
        <taxon>Teleostei</taxon>
        <taxon>Neoteleostei</taxon>
        <taxon>Acanthomorphata</taxon>
        <taxon>Pelagiaria</taxon>
        <taxon>Scombriformes</taxon>
        <taxon>Scombridae</taxon>
        <taxon>Scomber</taxon>
    </lineage>
</organism>
<feature type="region of interest" description="Disordered" evidence="5">
    <location>
        <begin position="2079"/>
        <end position="2104"/>
    </location>
</feature>
<keyword evidence="1" id="KW-0963">Cytoplasm</keyword>
<dbReference type="Gene3D" id="3.40.50.300">
    <property type="entry name" value="P-loop containing nucleotide triphosphate hydrolases"/>
    <property type="match status" value="2"/>
</dbReference>
<dbReference type="Proteomes" id="UP001314229">
    <property type="component" value="Unassembled WGS sequence"/>
</dbReference>
<feature type="domain" description="SecA family profile" evidence="8">
    <location>
        <begin position="416"/>
        <end position="1181"/>
    </location>
</feature>
<gene>
    <name evidence="9" type="ORF">FSCOSCO3_A013945</name>
</gene>
<evidence type="ECO:0000256" key="5">
    <source>
        <dbReference type="SAM" id="MobiDB-lite"/>
    </source>
</evidence>
<feature type="region of interest" description="Disordered" evidence="5">
    <location>
        <begin position="2143"/>
        <end position="2162"/>
    </location>
</feature>
<dbReference type="GO" id="GO:0017038">
    <property type="term" value="P:protein import"/>
    <property type="evidence" value="ECO:0007669"/>
    <property type="project" value="InterPro"/>
</dbReference>
<evidence type="ECO:0000256" key="2">
    <source>
        <dbReference type="ARBA" id="ARBA00022927"/>
    </source>
</evidence>
<dbReference type="InterPro" id="IPR001650">
    <property type="entry name" value="Helicase_C-like"/>
</dbReference>
<dbReference type="GO" id="GO:0006886">
    <property type="term" value="P:intracellular protein transport"/>
    <property type="evidence" value="ECO:0007669"/>
    <property type="project" value="InterPro"/>
</dbReference>
<proteinExistence type="predicted"/>
<evidence type="ECO:0000256" key="1">
    <source>
        <dbReference type="ARBA" id="ARBA00022490"/>
    </source>
</evidence>
<dbReference type="InterPro" id="IPR000185">
    <property type="entry name" value="SecA"/>
</dbReference>
<evidence type="ECO:0000256" key="3">
    <source>
        <dbReference type="ARBA" id="ARBA00023010"/>
    </source>
</evidence>
<sequence length="2342" mass="265400">MGATVSVKNETPYTWYYSKSKTEEFSCLSSGSQAEYEEGLGIYCYIYLRFNNHDEKTLTYEFATWKGGPAFNIRESCDRSCFELHCDADSNVVTCPNYGKQEDDQRQEQQRRRQEEQRRRQEEEKRRQERLERERRIQEEIDRESEISREKLSQSREKLREKLSFRGQVHHHERTHVLHQLIEDDAAAIERNELEDIEQKFRELLSQYRITESEDLQDCELEDRIKTLHNELTAQYCRENKLSAWSQFTFDQAVGYEELSLTEKLTILEAVLQVALQSVTETKNENVLSLNWEKKYEFLFCLVEELYVENPTLAERIFLRILDAISELLPQSREIMGQMLFNNIWTPTEIMLFIRKASSTDHNQTAQVLHMVQTYRLGCLLTLSALKEQEPLKFLKQQEEEDRNKDAETILRELADSQCPENVLTVIDDVLRHMETEIPKYQEVDLTDQDIEDLKVEIRSIDLANPDINTLKEVLIGMSVAVQDSTTIKRENGEEIPGFFPRLTQLTSLLLLLLENKGCLLEIGTGEGKSCILAMFATIQAIRGVKVDIVTSSPVLARRDQEEWEKLLVMFGVTSSVVPPHVSACSSVDQDKLLENAYTQQIVYGTVGAFAADTLKQEFERRTTRGTRGFELVIVDEVDFMTLDNGVQVTFLSHEATGLRHMDQILANIWTMISSCQPIEMLDTGEIKWATKIQHFHTAATSAVMGLEASDNFSAFEILQPGVDLGFFSSEDIEKLTQAGSETETENTADDFQDASWRAIDQVMKKIGVSQQSDLLSIFQEVMENSVAFECYSEENNKAKRYGAEERHADLIVKMLLLENGLACEIMSESSLIEATVSAVKSCIKYSDKCSDSEKQGNFITIPHFLRKYVENQLPVFVENALRAIEMTQGREYMIDTSPAADKAVASDTDKHQYDAIIPVDFKASGVLEKNKKWGNGLQQFLEMKHQLAVSPLSSVTNYMSNFHYFKHYIHGNGIFGVSGTLGGDADKDFLERHYGTKSYTIPAHRHKKVVELPAMQVIGGNNQWVQTVCETSWKAASRGQVVLVICEDVKTANELHVKMQDEERFKPHQITMYTISERHNIEKDKFSGGRIIIATNLGGRGTDIKVEEKVNECGGLFVLLTHFPRNRRVEKQIFGRTARKGNPGMVQMVLNQDHLAPAYQDQSVEIMRQLREEYEVKRIQDMESDELLEINLKEELFSTFCESLKDFDKNYTEEERRDHSQLKLSNIPDHLRNYQAKLDYQPALNALKEAWALWLTLHEEHINRHDDIHGLQADLIKTLNETKGNFLQGRSDNFYDHIKQAVLRTNLHCRNKSKCDYGAKSYWQNVVNADPLYKAVALYNQAYITINLAKGDYKAEARGLLEQAKKAVDVHISETSNTMIACQMSVTDRLKPHSETSNNFQSQMEARMNIFKSWLTYIDNALKKLKELEKDNSDAMTEDCSVYMLLEEKDFIISNELLELYEHGLGIVFDIKKKPKFSIDALICFFIGVTQVLAGVLVCALSCGTLSQFGLGLISEGVSDMINGVVGMVTGTFSWVEWAISKSISIGISLLTAGFSAIKKGVKSVHKVSKSLLNGTKSFRSVATDIIKSGKHMFSSVKGTAQSAISSIGKETFGSVMTKMTSTALKQNLKHAAKYTVQEIGKQAVVTGLNYAVDAGLKATFEKILSSAFKDAVPSAVKQNCDLVKAINDFICSQVPKAALQQDNFKIGKLDEEEINKTFDLLTEKVIPYHMMDCTTVHQVIGKLTVVCNGATELMDKAKLSGVAKGVKLSLLVADCSTHFIEILKSVPTKKVIDETFVPKLLRDMEELQQDAVKYDQDGRHNLPDVQRAKDKILCTVADSVSQSFIKACSGHMTSCLTKTFKNKLNNSVGEAVGNIMGRQKTQSFFNDQRHKHNMRSASHKTENLLAEEEQTDLMNYMEDISNVDHPATGFDIIVLTKSGLLKGKGICLIVTDKHGNKLSEDHYKGTDESAGTITLQLTKRAEELQPPEKSSFFSRIKGKINPQPQAYSGHFDIVQDDGKVVKVKSKHQNCLYHAVVQATGSDPSDLRGAAVELRDKVKNEVQENLAAYAPILKLQRGYDDSHENPGKYAITGGARPRDDPNLLTNEEYLKSISSIKTDDFDNIKSYKLGYVEEYKHLLDARRSDNNNNNNSRTVNADHIPPKDSVRQAWERTKGKPELREQLRNTNPKLYEMIKSIKDDNNGRNLVAMEVLAKDHRCALTTASSHYAKKSRELIAESLVSGDVEIALKQSMILAHPVTSQELLADLGENRRPSHNLMSQEGTRGYYKAGFTNLVRVYKRQGLIDQKQKEQLMKWVKQDKHEDKNTPEYKSIKDSLNKRGK</sequence>
<dbReference type="InterPro" id="IPR014001">
    <property type="entry name" value="Helicase_ATP-bd"/>
</dbReference>
<evidence type="ECO:0000313" key="10">
    <source>
        <dbReference type="Proteomes" id="UP001314229"/>
    </source>
</evidence>
<dbReference type="PROSITE" id="PS51192">
    <property type="entry name" value="HELICASE_ATP_BIND_1"/>
    <property type="match status" value="1"/>
</dbReference>
<dbReference type="GO" id="GO:0005524">
    <property type="term" value="F:ATP binding"/>
    <property type="evidence" value="ECO:0007669"/>
    <property type="project" value="UniProtKB-KW"/>
</dbReference>
<keyword evidence="10" id="KW-1185">Reference proteome</keyword>
<dbReference type="SUPFAM" id="SSF52540">
    <property type="entry name" value="P-loop containing nucleoside triphosphate hydrolases"/>
    <property type="match status" value="2"/>
</dbReference>
<feature type="region of interest" description="Disordered" evidence="5">
    <location>
        <begin position="2317"/>
        <end position="2342"/>
    </location>
</feature>
<dbReference type="Pfam" id="PF07517">
    <property type="entry name" value="SecA_DEAD"/>
    <property type="match status" value="1"/>
</dbReference>
<accession>A0AAV1QFP9</accession>
<keyword evidence="2" id="KW-0813">Transport</keyword>